<evidence type="ECO:0000256" key="1">
    <source>
        <dbReference type="ARBA" id="ARBA00011040"/>
    </source>
</evidence>
<dbReference type="Pfam" id="PF02374">
    <property type="entry name" value="ArsA_ATPase"/>
    <property type="match status" value="1"/>
</dbReference>
<evidence type="ECO:0000259" key="2">
    <source>
        <dbReference type="Pfam" id="PF02374"/>
    </source>
</evidence>
<evidence type="ECO:0000313" key="3">
    <source>
        <dbReference type="EMBL" id="PIE32859.1"/>
    </source>
</evidence>
<dbReference type="InterPro" id="IPR016300">
    <property type="entry name" value="ATPase_ArsA/GET3"/>
</dbReference>
<name>A0A2G6KDH1_9BACT</name>
<protein>
    <submittedName>
        <fullName evidence="3">Anion transporter</fullName>
    </submittedName>
</protein>
<dbReference type="InterPro" id="IPR027417">
    <property type="entry name" value="P-loop_NTPase"/>
</dbReference>
<dbReference type="GO" id="GO:0016887">
    <property type="term" value="F:ATP hydrolysis activity"/>
    <property type="evidence" value="ECO:0007669"/>
    <property type="project" value="InterPro"/>
</dbReference>
<dbReference type="GO" id="GO:0005524">
    <property type="term" value="F:ATP binding"/>
    <property type="evidence" value="ECO:0007669"/>
    <property type="project" value="InterPro"/>
</dbReference>
<organism evidence="3 4">
    <name type="scientific">candidate division KSB3 bacterium</name>
    <dbReference type="NCBI Taxonomy" id="2044937"/>
    <lineage>
        <taxon>Bacteria</taxon>
        <taxon>candidate division KSB3</taxon>
    </lineage>
</organism>
<dbReference type="InterPro" id="IPR025723">
    <property type="entry name" value="ArsA/GET3_ATPase-like"/>
</dbReference>
<dbReference type="NCBIfam" id="TIGR00345">
    <property type="entry name" value="GET3_arsA_TRC40"/>
    <property type="match status" value="1"/>
</dbReference>
<dbReference type="PANTHER" id="PTHR10803">
    <property type="entry name" value="ARSENICAL PUMP-DRIVING ATPASE ARSENITE-TRANSLOCATING ATPASE"/>
    <property type="match status" value="1"/>
</dbReference>
<dbReference type="EMBL" id="PDSK01000106">
    <property type="protein sequence ID" value="PIE32859.1"/>
    <property type="molecule type" value="Genomic_DNA"/>
</dbReference>
<sequence length="385" mass="43557">MKHTHIMFFIGKGGVGKTTCSVATAIHLADRGLKVLLVSLDPAHNAGDALQLSLSDTKTAITPNLEAIEIDLEQLMDRYLKRTAKAMKESYRYLRVINLENLLDAVRYSPGIEEYATLEALNAIITHDAERYDTIIFDTAPTGLTLRVLSLPTISLRWIEKLTEIRTRILRLRSSVEHIHGKQVFEIDGIKEPLASEEEDDKTMQELLGYRSEIQQVHAVLTNPEMTSVVAVLNPEEMPFVETQRAAETLAKFRIPLKMLIINKVLHTGQIPSGMTPKLEKQEDVTARIRQTFSEHTIAEEHWRPEEPHGLEQLRQFSSTPAEFFQALIAVNARVNNLEQKDVSKDFSQTSQSCLRAKLYTAIKSLFTRKNILTVQQTDDTSLDN</sequence>
<dbReference type="Gene3D" id="3.40.50.300">
    <property type="entry name" value="P-loop containing nucleotide triphosphate hydrolases"/>
    <property type="match status" value="1"/>
</dbReference>
<gene>
    <name evidence="3" type="ORF">CSA56_13760</name>
</gene>
<evidence type="ECO:0000313" key="4">
    <source>
        <dbReference type="Proteomes" id="UP000230821"/>
    </source>
</evidence>
<comment type="caution">
    <text evidence="3">The sequence shown here is derived from an EMBL/GenBank/DDBJ whole genome shotgun (WGS) entry which is preliminary data.</text>
</comment>
<reference evidence="3 4" key="1">
    <citation type="submission" date="2017-10" db="EMBL/GenBank/DDBJ databases">
        <title>Novel microbial diversity and functional potential in the marine mammal oral microbiome.</title>
        <authorList>
            <person name="Dudek N.K."/>
            <person name="Sun C.L."/>
            <person name="Burstein D."/>
            <person name="Kantor R.S."/>
            <person name="Aliaga Goltsman D.S."/>
            <person name="Bik E.M."/>
            <person name="Thomas B.C."/>
            <person name="Banfield J.F."/>
            <person name="Relman D.A."/>
        </authorList>
    </citation>
    <scope>NUCLEOTIDE SEQUENCE [LARGE SCALE GENOMIC DNA]</scope>
    <source>
        <strain evidence="3">DOLJORAL78_47_16</strain>
    </source>
</reference>
<dbReference type="Proteomes" id="UP000230821">
    <property type="component" value="Unassembled WGS sequence"/>
</dbReference>
<dbReference type="SUPFAM" id="SSF52540">
    <property type="entry name" value="P-loop containing nucleoside triphosphate hydrolases"/>
    <property type="match status" value="1"/>
</dbReference>
<dbReference type="PANTHER" id="PTHR10803:SF3">
    <property type="entry name" value="ATPASE GET3"/>
    <property type="match status" value="1"/>
</dbReference>
<feature type="domain" description="ArsA/GET3 Anion-transporting ATPase-like" evidence="2">
    <location>
        <begin position="5"/>
        <end position="319"/>
    </location>
</feature>
<dbReference type="AlphaFoldDB" id="A0A2G6KDH1"/>
<comment type="similarity">
    <text evidence="1">Belongs to the arsA ATPase family.</text>
</comment>
<proteinExistence type="inferred from homology"/>
<accession>A0A2G6KDH1</accession>
<dbReference type="CDD" id="cd02035">
    <property type="entry name" value="ArsA"/>
    <property type="match status" value="1"/>
</dbReference>